<evidence type="ECO:0000256" key="10">
    <source>
        <dbReference type="ARBA" id="ARBA00023065"/>
    </source>
</evidence>
<evidence type="ECO:0000256" key="8">
    <source>
        <dbReference type="ARBA" id="ARBA00022958"/>
    </source>
</evidence>
<keyword evidence="12" id="KW-0479">Metal-binding</keyword>
<keyword evidence="6" id="KW-0633">Potassium transport</keyword>
<gene>
    <name evidence="14" type="ORF">HMPREF1630_05640</name>
</gene>
<protein>
    <submittedName>
        <fullName evidence="14">Potassium transporter KefA</fullName>
    </submittedName>
</protein>
<evidence type="ECO:0000256" key="12">
    <source>
        <dbReference type="PIRSR" id="PIRSR006247-1"/>
    </source>
</evidence>
<evidence type="ECO:0000256" key="11">
    <source>
        <dbReference type="ARBA" id="ARBA00023136"/>
    </source>
</evidence>
<feature type="binding site" evidence="12">
    <location>
        <position position="432"/>
    </location>
    <ligand>
        <name>K(+)</name>
        <dbReference type="ChEBI" id="CHEBI:29103"/>
    </ligand>
</feature>
<dbReference type="PANTHER" id="PTHR32024">
    <property type="entry name" value="TRK SYSTEM POTASSIUM UPTAKE PROTEIN TRKG-RELATED"/>
    <property type="match status" value="1"/>
</dbReference>
<dbReference type="GO" id="GO:0005886">
    <property type="term" value="C:plasma membrane"/>
    <property type="evidence" value="ECO:0007669"/>
    <property type="project" value="UniProtKB-SubCell"/>
</dbReference>
<comment type="caution">
    <text evidence="14">The sequence shown here is derived from an EMBL/GenBank/DDBJ whole genome shotgun (WGS) entry which is preliminary data.</text>
</comment>
<dbReference type="GO" id="GO:0015379">
    <property type="term" value="F:potassium:chloride symporter activity"/>
    <property type="evidence" value="ECO:0007669"/>
    <property type="project" value="InterPro"/>
</dbReference>
<keyword evidence="3" id="KW-0813">Transport</keyword>
<keyword evidence="7 13" id="KW-0812">Transmembrane</keyword>
<feature type="binding site" evidence="12">
    <location>
        <position position="221"/>
    </location>
    <ligand>
        <name>K(+)</name>
        <dbReference type="ChEBI" id="CHEBI:29103"/>
    </ligand>
</feature>
<feature type="transmembrane region" description="Helical" evidence="13">
    <location>
        <begin position="38"/>
        <end position="58"/>
    </location>
</feature>
<evidence type="ECO:0000256" key="7">
    <source>
        <dbReference type="ARBA" id="ARBA00022692"/>
    </source>
</evidence>
<comment type="subcellular location">
    <subcellularLocation>
        <location evidence="1">Cell inner membrane</location>
        <topology evidence="1">Multi-pass membrane protein</topology>
    </subcellularLocation>
</comment>
<feature type="binding site" evidence="12">
    <location>
        <position position="433"/>
    </location>
    <ligand>
        <name>K(+)</name>
        <dbReference type="ChEBI" id="CHEBI:29103"/>
    </ligand>
</feature>
<evidence type="ECO:0000256" key="9">
    <source>
        <dbReference type="ARBA" id="ARBA00022989"/>
    </source>
</evidence>
<evidence type="ECO:0000313" key="14">
    <source>
        <dbReference type="EMBL" id="KGF03922.1"/>
    </source>
</evidence>
<evidence type="ECO:0000256" key="1">
    <source>
        <dbReference type="ARBA" id="ARBA00004429"/>
    </source>
</evidence>
<evidence type="ECO:0000256" key="3">
    <source>
        <dbReference type="ARBA" id="ARBA00022448"/>
    </source>
</evidence>
<feature type="transmembrane region" description="Helical" evidence="13">
    <location>
        <begin position="184"/>
        <end position="204"/>
    </location>
</feature>
<evidence type="ECO:0000256" key="4">
    <source>
        <dbReference type="ARBA" id="ARBA00022475"/>
    </source>
</evidence>
<accession>A0A095YBE4</accession>
<dbReference type="InterPro" id="IPR003445">
    <property type="entry name" value="Cat_transpt"/>
</dbReference>
<sequence length="487" mass="54054">MNIKTINYLLGRLLQVLALLMLVPLLVAFIYQEGFKDKLYFILPILISGLGGSLLVKIGDEQGHIYTREALFTTAACWVIFSIIGAIPLYLTPTNYHTFLDAFFEMASGFTTCGASVANDVELLPHSIIMWRSLSHLIGGMGILVFTLAILPKSNKESSNLLQAEMPGPSFGKLTPKLGKTARVLYIIYLVMTLITVIFLMFGGMNLFDAIIYAMGAAGTGGFANKGLSVGYYDSRYIELVLSVAMILFGVNFNLYYYALIRSAREGFKSEELYWYLGIIAISTGLIFFNIRGYYDDLAYTGIQSLFTVSSIMTTTGYVSADYGAWPMFSRNILILLMFIGASAGSTAGGFKVSRFLILFKATINHIKKVINPRRVTITKLDGKKMDEELEEAVNKYLVSYILLFILFMVIVSRDVENFEAAFAAVATTFNNVGPGLKDFGPVSSFAAMAPTSKFTLTFAMLFGRLELYPMLLLFSPYTYKKLAKRK</sequence>
<feature type="transmembrane region" description="Helical" evidence="13">
    <location>
        <begin position="273"/>
        <end position="291"/>
    </location>
</feature>
<feature type="transmembrane region" description="Helical" evidence="13">
    <location>
        <begin position="240"/>
        <end position="261"/>
    </location>
</feature>
<feature type="transmembrane region" description="Helical" evidence="13">
    <location>
        <begin position="210"/>
        <end position="228"/>
    </location>
</feature>
<dbReference type="PIRSF" id="PIRSF006247">
    <property type="entry name" value="TrkH"/>
    <property type="match status" value="1"/>
</dbReference>
<evidence type="ECO:0000256" key="13">
    <source>
        <dbReference type="SAM" id="Phobius"/>
    </source>
</evidence>
<dbReference type="EMBL" id="JRMW01000035">
    <property type="protein sequence ID" value="KGF03922.1"/>
    <property type="molecule type" value="Genomic_DNA"/>
</dbReference>
<keyword evidence="9 13" id="KW-1133">Transmembrane helix</keyword>
<feature type="transmembrane region" description="Helical" evidence="13">
    <location>
        <begin position="459"/>
        <end position="480"/>
    </location>
</feature>
<dbReference type="eggNOG" id="COG0168">
    <property type="taxonomic scope" value="Bacteria"/>
</dbReference>
<keyword evidence="5" id="KW-0997">Cell inner membrane</keyword>
<evidence type="ECO:0000256" key="2">
    <source>
        <dbReference type="ARBA" id="ARBA00009137"/>
    </source>
</evidence>
<evidence type="ECO:0000256" key="5">
    <source>
        <dbReference type="ARBA" id="ARBA00022519"/>
    </source>
</evidence>
<feature type="transmembrane region" description="Helical" evidence="13">
    <location>
        <begin position="129"/>
        <end position="151"/>
    </location>
</feature>
<dbReference type="OrthoDB" id="9810952at2"/>
<feature type="transmembrane region" description="Helical" evidence="13">
    <location>
        <begin position="70"/>
        <end position="91"/>
    </location>
</feature>
<dbReference type="RefSeq" id="WP_037327829.1">
    <property type="nucleotide sequence ID" value="NZ_JRMW01000035.1"/>
</dbReference>
<dbReference type="Proteomes" id="UP000029579">
    <property type="component" value="Unassembled WGS sequence"/>
</dbReference>
<dbReference type="Pfam" id="PF02386">
    <property type="entry name" value="TrkH"/>
    <property type="match status" value="2"/>
</dbReference>
<evidence type="ECO:0000313" key="15">
    <source>
        <dbReference type="Proteomes" id="UP000029579"/>
    </source>
</evidence>
<dbReference type="AlphaFoldDB" id="A0A095YBE4"/>
<dbReference type="InterPro" id="IPR004772">
    <property type="entry name" value="TrkH"/>
</dbReference>
<keyword evidence="11 13" id="KW-0472">Membrane</keyword>
<organism evidence="14 15">
    <name type="scientific">Anaerococcus lactolyticus S7-1-13</name>
    <dbReference type="NCBI Taxonomy" id="1284686"/>
    <lineage>
        <taxon>Bacteria</taxon>
        <taxon>Bacillati</taxon>
        <taxon>Bacillota</taxon>
        <taxon>Tissierellia</taxon>
        <taxon>Tissierellales</taxon>
        <taxon>Peptoniphilaceae</taxon>
        <taxon>Anaerococcus</taxon>
    </lineage>
</organism>
<feature type="binding site" evidence="12">
    <location>
        <position position="316"/>
    </location>
    <ligand>
        <name>K(+)</name>
        <dbReference type="ChEBI" id="CHEBI:29103"/>
    </ligand>
</feature>
<proteinExistence type="inferred from homology"/>
<keyword evidence="8 12" id="KW-0630">Potassium</keyword>
<reference evidence="14 15" key="1">
    <citation type="submission" date="2014-07" db="EMBL/GenBank/DDBJ databases">
        <authorList>
            <person name="McCorrison J."/>
            <person name="Sanka R."/>
            <person name="Torralba M."/>
            <person name="Gillis M."/>
            <person name="Haft D.H."/>
            <person name="Methe B."/>
            <person name="Sutton G."/>
            <person name="Nelson K.E."/>
        </authorList>
    </citation>
    <scope>NUCLEOTIDE SEQUENCE [LARGE SCALE GENOMIC DNA]</scope>
    <source>
        <strain evidence="14 15">S7-1-13</strain>
    </source>
</reference>
<keyword evidence="4" id="KW-1003">Cell membrane</keyword>
<feature type="transmembrane region" description="Helical" evidence="13">
    <location>
        <begin position="12"/>
        <end position="32"/>
    </location>
</feature>
<feature type="transmembrane region" description="Helical" evidence="13">
    <location>
        <begin position="333"/>
        <end position="351"/>
    </location>
</feature>
<evidence type="ECO:0000256" key="6">
    <source>
        <dbReference type="ARBA" id="ARBA00022538"/>
    </source>
</evidence>
<feature type="binding site" evidence="12">
    <location>
        <position position="315"/>
    </location>
    <ligand>
        <name>K(+)</name>
        <dbReference type="ChEBI" id="CHEBI:29103"/>
    </ligand>
</feature>
<dbReference type="GO" id="GO:0046872">
    <property type="term" value="F:metal ion binding"/>
    <property type="evidence" value="ECO:0007669"/>
    <property type="project" value="UniProtKB-KW"/>
</dbReference>
<feature type="transmembrane region" description="Helical" evidence="13">
    <location>
        <begin position="394"/>
        <end position="412"/>
    </location>
</feature>
<comment type="similarity">
    <text evidence="2">Belongs to the TrkH potassium transport family.</text>
</comment>
<name>A0A095YBE4_9FIRM</name>
<keyword evidence="10" id="KW-0406">Ion transport</keyword>
<dbReference type="PANTHER" id="PTHR32024:SF2">
    <property type="entry name" value="TRK SYSTEM POTASSIUM UPTAKE PROTEIN TRKG-RELATED"/>
    <property type="match status" value="1"/>
</dbReference>
<feature type="binding site" evidence="12">
    <location>
        <position position="112"/>
    </location>
    <ligand>
        <name>K(+)</name>
        <dbReference type="ChEBI" id="CHEBI:29103"/>
    </ligand>
</feature>
<feature type="transmembrane region" description="Helical" evidence="13">
    <location>
        <begin position="298"/>
        <end position="321"/>
    </location>
</feature>